<reference evidence="9 10" key="1">
    <citation type="submission" date="2018-08" db="EMBL/GenBank/DDBJ databases">
        <authorList>
            <person name="Laetsch R D."/>
            <person name="Stevens L."/>
            <person name="Kumar S."/>
            <person name="Blaxter L. M."/>
        </authorList>
    </citation>
    <scope>NUCLEOTIDE SEQUENCE [LARGE SCALE GENOMIC DNA]</scope>
</reference>
<accession>A0A3P6U3D6</accession>
<organism evidence="9 10">
    <name type="scientific">Litomosoides sigmodontis</name>
    <name type="common">Filarial nematode worm</name>
    <dbReference type="NCBI Taxonomy" id="42156"/>
    <lineage>
        <taxon>Eukaryota</taxon>
        <taxon>Metazoa</taxon>
        <taxon>Ecdysozoa</taxon>
        <taxon>Nematoda</taxon>
        <taxon>Chromadorea</taxon>
        <taxon>Rhabditida</taxon>
        <taxon>Spirurina</taxon>
        <taxon>Spiruromorpha</taxon>
        <taxon>Filarioidea</taxon>
        <taxon>Onchocercidae</taxon>
        <taxon>Litomosoides</taxon>
    </lineage>
</organism>
<evidence type="ECO:0000256" key="2">
    <source>
        <dbReference type="ARBA" id="ARBA00022617"/>
    </source>
</evidence>
<keyword evidence="2 6" id="KW-0349">Heme</keyword>
<protein>
    <recommendedName>
        <fullName evidence="8">Globin domain-containing protein</fullName>
    </recommendedName>
</protein>
<dbReference type="InterPro" id="IPR000971">
    <property type="entry name" value="Globin"/>
</dbReference>
<dbReference type="GO" id="GO:0020037">
    <property type="term" value="F:heme binding"/>
    <property type="evidence" value="ECO:0007669"/>
    <property type="project" value="InterPro"/>
</dbReference>
<evidence type="ECO:0000256" key="3">
    <source>
        <dbReference type="ARBA" id="ARBA00022621"/>
    </source>
</evidence>
<dbReference type="Pfam" id="PF00042">
    <property type="entry name" value="Globin"/>
    <property type="match status" value="1"/>
</dbReference>
<dbReference type="OMA" id="FCVEQMR"/>
<dbReference type="InterPro" id="IPR044399">
    <property type="entry name" value="Mb-like_M"/>
</dbReference>
<keyword evidence="1 6" id="KW-0813">Transport</keyword>
<evidence type="ECO:0000256" key="6">
    <source>
        <dbReference type="RuleBase" id="RU000356"/>
    </source>
</evidence>
<dbReference type="Proteomes" id="UP000277928">
    <property type="component" value="Unassembled WGS sequence"/>
</dbReference>
<feature type="compositionally biased region" description="Polar residues" evidence="7">
    <location>
        <begin position="1"/>
        <end position="10"/>
    </location>
</feature>
<gene>
    <name evidence="9" type="ORF">NLS_LOCUS7230</name>
</gene>
<evidence type="ECO:0000256" key="7">
    <source>
        <dbReference type="SAM" id="MobiDB-lite"/>
    </source>
</evidence>
<evidence type="ECO:0000256" key="5">
    <source>
        <dbReference type="ARBA" id="ARBA00023004"/>
    </source>
</evidence>
<dbReference type="PANTHER" id="PTHR46458">
    <property type="entry name" value="BLR2807 PROTEIN"/>
    <property type="match status" value="1"/>
</dbReference>
<sequence length="279" mass="31960">MGSVESTTANPAILTDSPRQSPLRQQPEEASCTSRQHVRQVSTLNNNCTKNDSFLATFTLRHPRQANSARSCSENRKMKRNLLESNLEALSLSCSNLRRALQPNIEISGDLTAAQNSAIRRLWKQEMRRRGDNESELATRLLLRVFAIDSRLQAFFHLSNVSYFELRMNELFILHVKAVESTLSFVMLHLHNPTAMSKALQGLGARHVIHTTIQYKSNYWKIVNQAFVEFLNADQTSIDVFDAWDVLGNFCVEQMRIGYKIEYKAQKVLERLRMKNATN</sequence>
<dbReference type="STRING" id="42156.A0A3P6U3D6"/>
<proteinExistence type="inferred from homology"/>
<dbReference type="Gene3D" id="1.10.490.10">
    <property type="entry name" value="Globins"/>
    <property type="match status" value="1"/>
</dbReference>
<dbReference type="InterPro" id="IPR050532">
    <property type="entry name" value="Globin-like_OT"/>
</dbReference>
<dbReference type="EMBL" id="UYRX01000716">
    <property type="protein sequence ID" value="VDK85650.1"/>
    <property type="molecule type" value="Genomic_DNA"/>
</dbReference>
<evidence type="ECO:0000313" key="9">
    <source>
        <dbReference type="EMBL" id="VDK85650.1"/>
    </source>
</evidence>
<evidence type="ECO:0000256" key="1">
    <source>
        <dbReference type="ARBA" id="ARBA00022448"/>
    </source>
</evidence>
<dbReference type="OrthoDB" id="5847967at2759"/>
<keyword evidence="3 6" id="KW-0561">Oxygen transport</keyword>
<dbReference type="InterPro" id="IPR009050">
    <property type="entry name" value="Globin-like_sf"/>
</dbReference>
<dbReference type="CDD" id="cd01040">
    <property type="entry name" value="Mb-like"/>
    <property type="match status" value="1"/>
</dbReference>
<dbReference type="SUPFAM" id="SSF46458">
    <property type="entry name" value="Globin-like"/>
    <property type="match status" value="1"/>
</dbReference>
<feature type="region of interest" description="Disordered" evidence="7">
    <location>
        <begin position="1"/>
        <end position="36"/>
    </location>
</feature>
<dbReference type="GO" id="GO:0005344">
    <property type="term" value="F:oxygen carrier activity"/>
    <property type="evidence" value="ECO:0007669"/>
    <property type="project" value="UniProtKB-KW"/>
</dbReference>
<dbReference type="AlphaFoldDB" id="A0A3P6U3D6"/>
<comment type="similarity">
    <text evidence="6">Belongs to the globin family.</text>
</comment>
<keyword evidence="4" id="KW-0479">Metal-binding</keyword>
<feature type="domain" description="Globin" evidence="8">
    <location>
        <begin position="110"/>
        <end position="260"/>
    </location>
</feature>
<evidence type="ECO:0000259" key="8">
    <source>
        <dbReference type="PROSITE" id="PS01033"/>
    </source>
</evidence>
<keyword evidence="5" id="KW-0408">Iron</keyword>
<name>A0A3P6U3D6_LITSI</name>
<evidence type="ECO:0000256" key="4">
    <source>
        <dbReference type="ARBA" id="ARBA00022723"/>
    </source>
</evidence>
<evidence type="ECO:0000313" key="10">
    <source>
        <dbReference type="Proteomes" id="UP000277928"/>
    </source>
</evidence>
<dbReference type="PROSITE" id="PS01033">
    <property type="entry name" value="GLOBIN"/>
    <property type="match status" value="1"/>
</dbReference>
<dbReference type="PANTHER" id="PTHR46458:SF1">
    <property type="entry name" value="GEO09476P1"/>
    <property type="match status" value="1"/>
</dbReference>
<dbReference type="InterPro" id="IPR012292">
    <property type="entry name" value="Globin/Proto"/>
</dbReference>
<dbReference type="GO" id="GO:0019825">
    <property type="term" value="F:oxygen binding"/>
    <property type="evidence" value="ECO:0007669"/>
    <property type="project" value="InterPro"/>
</dbReference>
<keyword evidence="10" id="KW-1185">Reference proteome</keyword>
<dbReference type="GO" id="GO:0046872">
    <property type="term" value="F:metal ion binding"/>
    <property type="evidence" value="ECO:0007669"/>
    <property type="project" value="UniProtKB-KW"/>
</dbReference>